<dbReference type="OrthoDB" id="8939629at2"/>
<reference evidence="8 9" key="1">
    <citation type="submission" date="2018-01" db="EMBL/GenBank/DDBJ databases">
        <title>Saezia sanguinis gen. nov., sp. nov., in the order Burkholderiales isolated from human blood.</title>
        <authorList>
            <person name="Medina-Pascual M.J."/>
            <person name="Valdezate S."/>
            <person name="Monzon S."/>
            <person name="Cuesta I."/>
            <person name="Carrasco G."/>
            <person name="Villalon P."/>
            <person name="Saez-Nieto J.A."/>
        </authorList>
    </citation>
    <scope>NUCLEOTIDE SEQUENCE [LARGE SCALE GENOMIC DNA]</scope>
    <source>
        <strain evidence="8 9">CNM695-12</strain>
    </source>
</reference>
<organism evidence="8 9">
    <name type="scientific">Saezia sanguinis</name>
    <dbReference type="NCBI Taxonomy" id="1965230"/>
    <lineage>
        <taxon>Bacteria</taxon>
        <taxon>Pseudomonadati</taxon>
        <taxon>Pseudomonadota</taxon>
        <taxon>Betaproteobacteria</taxon>
        <taxon>Burkholderiales</taxon>
        <taxon>Saeziaceae</taxon>
        <taxon>Saezia</taxon>
    </lineage>
</organism>
<dbReference type="Proteomes" id="UP000286947">
    <property type="component" value="Unassembled WGS sequence"/>
</dbReference>
<dbReference type="InterPro" id="IPR003439">
    <property type="entry name" value="ABC_transporter-like_ATP-bd"/>
</dbReference>
<dbReference type="RefSeq" id="WP_126977680.1">
    <property type="nucleotide sequence ID" value="NZ_PQSP01000001.1"/>
</dbReference>
<dbReference type="InterPro" id="IPR027417">
    <property type="entry name" value="P-loop_NTPase"/>
</dbReference>
<sequence length="229" mass="24403">MLNISNLAVAYGSRTVLQGISLNVAAGEVVAMIGRNGSGRSTLLTAIAGHVSIAAGEIQLAQHAITRWPAYLRARAGLAWVPENKLLFNELSVRQNLLLGMGPGTAHNDQKTALDRIYAFYPLLAERAAISAGALSGGEQQLLAFARALMRVPKVLLLDEPAEGLAPRMVEQMSEHLLGLKAQGVAILLVEQKLTMSTSLADRCLVLEQGGITFSGGVQQLLESQKQNQ</sequence>
<dbReference type="PANTHER" id="PTHR43820">
    <property type="entry name" value="HIGH-AFFINITY BRANCHED-CHAIN AMINO ACID TRANSPORT ATP-BINDING PROTEIN LIVF"/>
    <property type="match status" value="1"/>
</dbReference>
<keyword evidence="3" id="KW-0472">Membrane</keyword>
<keyword evidence="4" id="KW-0547">Nucleotide-binding</keyword>
<dbReference type="InterPro" id="IPR052156">
    <property type="entry name" value="BCAA_Transport_ATP-bd_LivF"/>
</dbReference>
<protein>
    <submittedName>
        <fullName evidence="8">High-affinity branched-chain amino acid transport ATP-binding protein LivF</fullName>
    </submittedName>
</protein>
<dbReference type="Pfam" id="PF00005">
    <property type="entry name" value="ABC_tran"/>
    <property type="match status" value="1"/>
</dbReference>
<dbReference type="SUPFAM" id="SSF52540">
    <property type="entry name" value="P-loop containing nucleoside triphosphate hydrolases"/>
    <property type="match status" value="1"/>
</dbReference>
<dbReference type="PROSITE" id="PS50893">
    <property type="entry name" value="ABC_TRANSPORTER_2"/>
    <property type="match status" value="1"/>
</dbReference>
<accession>A0A433SGR4</accession>
<feature type="domain" description="ABC transporter" evidence="7">
    <location>
        <begin position="2"/>
        <end position="229"/>
    </location>
</feature>
<evidence type="ECO:0000313" key="9">
    <source>
        <dbReference type="Proteomes" id="UP000286947"/>
    </source>
</evidence>
<dbReference type="InterPro" id="IPR017871">
    <property type="entry name" value="ABC_transporter-like_CS"/>
</dbReference>
<keyword evidence="9" id="KW-1185">Reference proteome</keyword>
<comment type="caution">
    <text evidence="8">The sequence shown here is derived from an EMBL/GenBank/DDBJ whole genome shotgun (WGS) entry which is preliminary data.</text>
</comment>
<dbReference type="GO" id="GO:0016887">
    <property type="term" value="F:ATP hydrolysis activity"/>
    <property type="evidence" value="ECO:0007669"/>
    <property type="project" value="InterPro"/>
</dbReference>
<proteinExistence type="inferred from homology"/>
<evidence type="ECO:0000256" key="1">
    <source>
        <dbReference type="ARBA" id="ARBA00005417"/>
    </source>
</evidence>
<keyword evidence="5 8" id="KW-0067">ATP-binding</keyword>
<keyword evidence="3" id="KW-1003">Cell membrane</keyword>
<dbReference type="InterPro" id="IPR003593">
    <property type="entry name" value="AAA+_ATPase"/>
</dbReference>
<evidence type="ECO:0000256" key="6">
    <source>
        <dbReference type="ARBA" id="ARBA00022970"/>
    </source>
</evidence>
<dbReference type="GO" id="GO:0015658">
    <property type="term" value="F:branched-chain amino acid transmembrane transporter activity"/>
    <property type="evidence" value="ECO:0007669"/>
    <property type="project" value="TreeGrafter"/>
</dbReference>
<gene>
    <name evidence="8" type="primary">livF_2</name>
    <name evidence="8" type="ORF">CUZ56_00393</name>
</gene>
<dbReference type="PANTHER" id="PTHR43820:SF4">
    <property type="entry name" value="HIGH-AFFINITY BRANCHED-CHAIN AMINO ACID TRANSPORT ATP-BINDING PROTEIN LIVF"/>
    <property type="match status" value="1"/>
</dbReference>
<dbReference type="SMART" id="SM00382">
    <property type="entry name" value="AAA"/>
    <property type="match status" value="1"/>
</dbReference>
<evidence type="ECO:0000259" key="7">
    <source>
        <dbReference type="PROSITE" id="PS50893"/>
    </source>
</evidence>
<dbReference type="EMBL" id="PQSP01000001">
    <property type="protein sequence ID" value="RUS67912.1"/>
    <property type="molecule type" value="Genomic_DNA"/>
</dbReference>
<name>A0A433SGR4_9BURK</name>
<dbReference type="GO" id="GO:0015807">
    <property type="term" value="P:L-amino acid transport"/>
    <property type="evidence" value="ECO:0007669"/>
    <property type="project" value="TreeGrafter"/>
</dbReference>
<dbReference type="Gene3D" id="3.40.50.300">
    <property type="entry name" value="P-loop containing nucleotide triphosphate hydrolases"/>
    <property type="match status" value="1"/>
</dbReference>
<comment type="similarity">
    <text evidence="1">Belongs to the ABC transporter superfamily.</text>
</comment>
<evidence type="ECO:0000256" key="5">
    <source>
        <dbReference type="ARBA" id="ARBA00022840"/>
    </source>
</evidence>
<dbReference type="PROSITE" id="PS00211">
    <property type="entry name" value="ABC_TRANSPORTER_1"/>
    <property type="match status" value="1"/>
</dbReference>
<evidence type="ECO:0000256" key="3">
    <source>
        <dbReference type="ARBA" id="ARBA00022475"/>
    </source>
</evidence>
<evidence type="ECO:0000256" key="2">
    <source>
        <dbReference type="ARBA" id="ARBA00022448"/>
    </source>
</evidence>
<evidence type="ECO:0000313" key="8">
    <source>
        <dbReference type="EMBL" id="RUS67912.1"/>
    </source>
</evidence>
<dbReference type="GO" id="GO:0005524">
    <property type="term" value="F:ATP binding"/>
    <property type="evidence" value="ECO:0007669"/>
    <property type="project" value="UniProtKB-KW"/>
</dbReference>
<keyword evidence="2" id="KW-0813">Transport</keyword>
<dbReference type="AlphaFoldDB" id="A0A433SGR4"/>
<evidence type="ECO:0000256" key="4">
    <source>
        <dbReference type="ARBA" id="ARBA00022741"/>
    </source>
</evidence>
<keyword evidence="6" id="KW-0029">Amino-acid transport</keyword>
<dbReference type="CDD" id="cd03224">
    <property type="entry name" value="ABC_TM1139_LivF_branched"/>
    <property type="match status" value="1"/>
</dbReference>